<comment type="caution">
    <text evidence="3">The sequence shown here is derived from an EMBL/GenBank/DDBJ whole genome shotgun (WGS) entry which is preliminary data.</text>
</comment>
<keyword evidence="4" id="KW-1185">Reference proteome</keyword>
<proteinExistence type="predicted"/>
<dbReference type="Proteomes" id="UP001466331">
    <property type="component" value="Unassembled WGS sequence"/>
</dbReference>
<feature type="compositionally biased region" description="Basic and acidic residues" evidence="1">
    <location>
        <begin position="53"/>
        <end position="67"/>
    </location>
</feature>
<name>A0ABU9UB95_9SPIR</name>
<dbReference type="RefSeq" id="WP_420069369.1">
    <property type="nucleotide sequence ID" value="NZ_JBCHKQ010000002.1"/>
</dbReference>
<dbReference type="Pfam" id="PF12728">
    <property type="entry name" value="HTH_17"/>
    <property type="match status" value="1"/>
</dbReference>
<gene>
    <name evidence="3" type="ORF">WKV44_05150</name>
</gene>
<dbReference type="InterPro" id="IPR041657">
    <property type="entry name" value="HTH_17"/>
</dbReference>
<evidence type="ECO:0000259" key="2">
    <source>
        <dbReference type="Pfam" id="PF12728"/>
    </source>
</evidence>
<feature type="domain" description="Helix-turn-helix" evidence="2">
    <location>
        <begin position="23"/>
        <end position="54"/>
    </location>
</feature>
<sequence length="76" mass="9038">MKNRRLPDHQIISCLSEEIEIDTLQDRREGKVPCQKIGRHWHFRKEAIDRWLEETHGDTTNRQDSRFGRTKGAPGR</sequence>
<evidence type="ECO:0000313" key="4">
    <source>
        <dbReference type="Proteomes" id="UP001466331"/>
    </source>
</evidence>
<protein>
    <submittedName>
        <fullName evidence="3">Helix-turn-helix domain-containing protein</fullName>
    </submittedName>
</protein>
<organism evidence="3 4">
    <name type="scientific">Rarispira pelagica</name>
    <dbReference type="NCBI Taxonomy" id="3141764"/>
    <lineage>
        <taxon>Bacteria</taxon>
        <taxon>Pseudomonadati</taxon>
        <taxon>Spirochaetota</taxon>
        <taxon>Spirochaetia</taxon>
        <taxon>Winmispirales</taxon>
        <taxon>Winmispiraceae</taxon>
        <taxon>Rarispira</taxon>
    </lineage>
</organism>
<reference evidence="3 4" key="1">
    <citation type="submission" date="2024-03" db="EMBL/GenBank/DDBJ databases">
        <title>Ignisphaera cupida sp. nov., a hyperthermophilic hydrolytic archaeon from a hot spring of Kamchatka, and proposal of Ignisphaeraceae fam. nov.</title>
        <authorList>
            <person name="Podosokorskaya O.A."/>
            <person name="Elcheninov A.G."/>
            <person name="Maltseva A.I."/>
            <person name="Zayulina K.S."/>
            <person name="Novikov A."/>
            <person name="Merkel A.Y."/>
        </authorList>
    </citation>
    <scope>NUCLEOTIDE SEQUENCE [LARGE SCALE GENOMIC DNA]</scope>
    <source>
        <strain evidence="3 4">38H-sp</strain>
    </source>
</reference>
<dbReference type="EMBL" id="JBCHKQ010000002">
    <property type="protein sequence ID" value="MEM5947923.1"/>
    <property type="molecule type" value="Genomic_DNA"/>
</dbReference>
<evidence type="ECO:0000313" key="3">
    <source>
        <dbReference type="EMBL" id="MEM5947923.1"/>
    </source>
</evidence>
<accession>A0ABU9UB95</accession>
<evidence type="ECO:0000256" key="1">
    <source>
        <dbReference type="SAM" id="MobiDB-lite"/>
    </source>
</evidence>
<feature type="region of interest" description="Disordered" evidence="1">
    <location>
        <begin position="53"/>
        <end position="76"/>
    </location>
</feature>